<dbReference type="Pfam" id="PF25917">
    <property type="entry name" value="BSH_RND"/>
    <property type="match status" value="1"/>
</dbReference>
<reference evidence="4" key="1">
    <citation type="submission" date="2016-11" db="EMBL/GenBank/DDBJ databases">
        <authorList>
            <person name="Varghese N."/>
            <person name="Submissions S."/>
        </authorList>
    </citation>
    <scope>NUCLEOTIDE SEQUENCE [LARGE SCALE GENOMIC DNA]</scope>
    <source>
        <strain evidence="4">DSM 100564</strain>
    </source>
</reference>
<sequence>MNFRPLLFIPPIAAGVAVFMWLTTAGPESEMEAPPETVTVVRTLSLAPTMATPSASGYGRVVAEDSWSAISQVQGRAVLVDPELDEGAIIEAGTEIIRIDARDYEISLARAIASRDSAQAALEELTASEENTRSTIRLEKRIEELRKSELGRQETLLARGNASQAKVDEAVRVLLAQEKVVLSLENSLRLLPAQRASLQATFDTRLVDIEEAERALANTSIFAPLTGRVTATTVSDGQFVRVGDTLATIEGTNASEVVAEFQTRVLGNLFTTLENDLTREKLVGLGAADASVLLKRFNLQAKVRMSSGDQEFFWPAEVIRFDGSADPTTGTVGIVVRIADPSLPDPERPGPPLSNGSFVEVQMSMPKPISALRVQRSAIHTDDAGSYVYTVDGQSRLARNPIQTGSVQDDMVVVLSGLSEGDEIVLSDPRPAIVGMLLKPVDDREVSTE</sequence>
<dbReference type="SUPFAM" id="SSF111369">
    <property type="entry name" value="HlyD-like secretion proteins"/>
    <property type="match status" value="1"/>
</dbReference>
<dbReference type="RefSeq" id="WP_073248440.1">
    <property type="nucleotide sequence ID" value="NZ_FQZQ01000001.1"/>
</dbReference>
<comment type="similarity">
    <text evidence="1">Belongs to the membrane fusion protein (MFP) (TC 8.A.1) family.</text>
</comment>
<dbReference type="Proteomes" id="UP000183982">
    <property type="component" value="Unassembled WGS sequence"/>
</dbReference>
<keyword evidence="4" id="KW-1185">Reference proteome</keyword>
<evidence type="ECO:0000313" key="3">
    <source>
        <dbReference type="EMBL" id="SHI46133.1"/>
    </source>
</evidence>
<evidence type="ECO:0000256" key="1">
    <source>
        <dbReference type="ARBA" id="ARBA00009477"/>
    </source>
</evidence>
<dbReference type="Gene3D" id="2.40.50.100">
    <property type="match status" value="1"/>
</dbReference>
<dbReference type="Gene3D" id="2.40.30.170">
    <property type="match status" value="1"/>
</dbReference>
<dbReference type="Gene3D" id="2.40.420.20">
    <property type="match status" value="1"/>
</dbReference>
<protein>
    <submittedName>
        <fullName evidence="3">RND family efflux transporter, MFP subunit</fullName>
    </submittedName>
</protein>
<dbReference type="InterPro" id="IPR058625">
    <property type="entry name" value="MdtA-like_BSH"/>
</dbReference>
<accession>A0A1M6BCF9</accession>
<feature type="domain" description="Multidrug resistance protein MdtA-like barrel-sandwich hybrid" evidence="2">
    <location>
        <begin position="71"/>
        <end position="248"/>
    </location>
</feature>
<dbReference type="EMBL" id="FQZQ01000001">
    <property type="protein sequence ID" value="SHI46133.1"/>
    <property type="molecule type" value="Genomic_DNA"/>
</dbReference>
<dbReference type="Gene3D" id="1.10.287.470">
    <property type="entry name" value="Helix hairpin bin"/>
    <property type="match status" value="1"/>
</dbReference>
<name>A0A1M6BCF9_9RHOB</name>
<dbReference type="PANTHER" id="PTHR30469">
    <property type="entry name" value="MULTIDRUG RESISTANCE PROTEIN MDTA"/>
    <property type="match status" value="1"/>
</dbReference>
<gene>
    <name evidence="3" type="ORF">SAMN05444000_101180</name>
</gene>
<organism evidence="3 4">
    <name type="scientific">Shimia gijangensis</name>
    <dbReference type="NCBI Taxonomy" id="1470563"/>
    <lineage>
        <taxon>Bacteria</taxon>
        <taxon>Pseudomonadati</taxon>
        <taxon>Pseudomonadota</taxon>
        <taxon>Alphaproteobacteria</taxon>
        <taxon>Rhodobacterales</taxon>
        <taxon>Roseobacteraceae</taxon>
    </lineage>
</organism>
<dbReference type="NCBIfam" id="TIGR01730">
    <property type="entry name" value="RND_mfp"/>
    <property type="match status" value="1"/>
</dbReference>
<proteinExistence type="inferred from homology"/>
<dbReference type="GO" id="GO:0015562">
    <property type="term" value="F:efflux transmembrane transporter activity"/>
    <property type="evidence" value="ECO:0007669"/>
    <property type="project" value="TreeGrafter"/>
</dbReference>
<dbReference type="GO" id="GO:1990281">
    <property type="term" value="C:efflux pump complex"/>
    <property type="evidence" value="ECO:0007669"/>
    <property type="project" value="TreeGrafter"/>
</dbReference>
<dbReference type="InterPro" id="IPR006143">
    <property type="entry name" value="RND_pump_MFP"/>
</dbReference>
<dbReference type="AlphaFoldDB" id="A0A1M6BCF9"/>
<evidence type="ECO:0000259" key="2">
    <source>
        <dbReference type="Pfam" id="PF25917"/>
    </source>
</evidence>
<evidence type="ECO:0000313" key="4">
    <source>
        <dbReference type="Proteomes" id="UP000183982"/>
    </source>
</evidence>
<dbReference type="STRING" id="1470563.SAMN05444000_101180"/>